<dbReference type="RefSeq" id="WP_245753851.1">
    <property type="nucleotide sequence ID" value="NZ_FORU01000002.1"/>
</dbReference>
<dbReference type="GO" id="GO:0005886">
    <property type="term" value="C:plasma membrane"/>
    <property type="evidence" value="ECO:0007669"/>
    <property type="project" value="UniProtKB-SubCell"/>
</dbReference>
<name>A0A1I3MRF0_9FLAO</name>
<gene>
    <name evidence="8" type="ORF">SAMN04487893_102241</name>
</gene>
<organism evidence="8 9">
    <name type="scientific">Myroides guanonis</name>
    <dbReference type="NCBI Taxonomy" id="1150112"/>
    <lineage>
        <taxon>Bacteria</taxon>
        <taxon>Pseudomonadati</taxon>
        <taxon>Bacteroidota</taxon>
        <taxon>Flavobacteriia</taxon>
        <taxon>Flavobacteriales</taxon>
        <taxon>Flavobacteriaceae</taxon>
        <taxon>Myroides</taxon>
    </lineage>
</organism>
<accession>A0A1I3MRF0</accession>
<dbReference type="Pfam" id="PF03601">
    <property type="entry name" value="Cons_hypoth698"/>
    <property type="match status" value="1"/>
</dbReference>
<sequence>MGINECKTLNVTAVLKKILFIILFLFCLTPYVDTPLALVMGILLALVIGNPFQSLSQKISKWLLKAAIVGLGFGMNFYAVVESGKEGFLFTVFSIIITLLLGWILGKWLKVPYITAFLVSSGTAICGGSAIAAVGPVLNADEKQLSVALGTVFILNAVALLVFPVVGHALNLTQHQFGVWSAIAIHDTSSVVGAAQKYGEEALQLATTIKLGRALWIIPLSVFTVLIHKGDSKKINIPYFIGFFVLAMLISTFFPQGELVYSYLVFFSKRALVVTLFLIGTGLSLETIRSVGGKAFLMGLLLWIVVSLGVLGVVLYAF</sequence>
<feature type="transmembrane region" description="Helical" evidence="7">
    <location>
        <begin position="147"/>
        <end position="166"/>
    </location>
</feature>
<comment type="similarity">
    <text evidence="2">Belongs to the UPF0324 family.</text>
</comment>
<evidence type="ECO:0000256" key="1">
    <source>
        <dbReference type="ARBA" id="ARBA00004651"/>
    </source>
</evidence>
<evidence type="ECO:0000256" key="5">
    <source>
        <dbReference type="ARBA" id="ARBA00022989"/>
    </source>
</evidence>
<dbReference type="STRING" id="1150112.SAMN04487893_102241"/>
<dbReference type="Proteomes" id="UP000243887">
    <property type="component" value="Unassembled WGS sequence"/>
</dbReference>
<evidence type="ECO:0000256" key="7">
    <source>
        <dbReference type="SAM" id="Phobius"/>
    </source>
</evidence>
<evidence type="ECO:0000256" key="3">
    <source>
        <dbReference type="ARBA" id="ARBA00022475"/>
    </source>
</evidence>
<dbReference type="AlphaFoldDB" id="A0A1I3MRF0"/>
<feature type="transmembrane region" description="Helical" evidence="7">
    <location>
        <begin position="87"/>
        <end position="106"/>
    </location>
</feature>
<evidence type="ECO:0000256" key="2">
    <source>
        <dbReference type="ARBA" id="ARBA00007977"/>
    </source>
</evidence>
<keyword evidence="3" id="KW-1003">Cell membrane</keyword>
<dbReference type="PANTHER" id="PTHR30106:SF1">
    <property type="entry name" value="UPF0324 MEMBRANE PROTEIN FN0533"/>
    <property type="match status" value="1"/>
</dbReference>
<feature type="transmembrane region" description="Helical" evidence="7">
    <location>
        <begin position="295"/>
        <end position="317"/>
    </location>
</feature>
<feature type="transmembrane region" description="Helical" evidence="7">
    <location>
        <begin position="18"/>
        <end position="50"/>
    </location>
</feature>
<keyword evidence="6 7" id="KW-0472">Membrane</keyword>
<dbReference type="InterPro" id="IPR018383">
    <property type="entry name" value="UPF0324_pro"/>
</dbReference>
<feature type="transmembrane region" description="Helical" evidence="7">
    <location>
        <begin position="260"/>
        <end position="283"/>
    </location>
</feature>
<dbReference type="PANTHER" id="PTHR30106">
    <property type="entry name" value="INNER MEMBRANE PROTEIN YEIH-RELATED"/>
    <property type="match status" value="1"/>
</dbReference>
<feature type="transmembrane region" description="Helical" evidence="7">
    <location>
        <begin position="113"/>
        <end position="135"/>
    </location>
</feature>
<keyword evidence="5 7" id="KW-1133">Transmembrane helix</keyword>
<comment type="subcellular location">
    <subcellularLocation>
        <location evidence="1">Cell membrane</location>
        <topology evidence="1">Multi-pass membrane protein</topology>
    </subcellularLocation>
</comment>
<keyword evidence="9" id="KW-1185">Reference proteome</keyword>
<feature type="transmembrane region" description="Helical" evidence="7">
    <location>
        <begin position="62"/>
        <end position="81"/>
    </location>
</feature>
<feature type="transmembrane region" description="Helical" evidence="7">
    <location>
        <begin position="237"/>
        <end position="254"/>
    </location>
</feature>
<evidence type="ECO:0000256" key="4">
    <source>
        <dbReference type="ARBA" id="ARBA00022692"/>
    </source>
</evidence>
<evidence type="ECO:0000256" key="6">
    <source>
        <dbReference type="ARBA" id="ARBA00023136"/>
    </source>
</evidence>
<reference evidence="9" key="1">
    <citation type="submission" date="2016-10" db="EMBL/GenBank/DDBJ databases">
        <authorList>
            <person name="Varghese N."/>
            <person name="Submissions S."/>
        </authorList>
    </citation>
    <scope>NUCLEOTIDE SEQUENCE [LARGE SCALE GENOMIC DNA]</scope>
    <source>
        <strain evidence="9">DSM 26542</strain>
    </source>
</reference>
<proteinExistence type="inferred from homology"/>
<protein>
    <submittedName>
        <fullName evidence="8">Conserved hypothetical integral membrane protein</fullName>
    </submittedName>
</protein>
<keyword evidence="4 7" id="KW-0812">Transmembrane</keyword>
<evidence type="ECO:0000313" key="9">
    <source>
        <dbReference type="Proteomes" id="UP000243887"/>
    </source>
</evidence>
<evidence type="ECO:0000313" key="8">
    <source>
        <dbReference type="EMBL" id="SFI99557.1"/>
    </source>
</evidence>
<dbReference type="EMBL" id="FORU01000002">
    <property type="protein sequence ID" value="SFI99557.1"/>
    <property type="molecule type" value="Genomic_DNA"/>
</dbReference>